<reference evidence="1 2" key="1">
    <citation type="journal article" date="2012" name="Genome Biol.">
        <title>Sequencing three crocodilian genomes to illuminate the evolution of archosaurs and amniotes.</title>
        <authorList>
            <person name="St John J.A."/>
            <person name="Braun E.L."/>
            <person name="Isberg S.R."/>
            <person name="Miles L.G."/>
            <person name="Chong A.Y."/>
            <person name="Gongora J."/>
            <person name="Dalzell P."/>
            <person name="Moran C."/>
            <person name="Bed'hom B."/>
            <person name="Abzhanov A."/>
            <person name="Burgess S.C."/>
            <person name="Cooksey A.M."/>
            <person name="Castoe T.A."/>
            <person name="Crawford N.G."/>
            <person name="Densmore L.D."/>
            <person name="Drew J.C."/>
            <person name="Edwards S.V."/>
            <person name="Faircloth B.C."/>
            <person name="Fujita M.K."/>
            <person name="Greenwold M.J."/>
            <person name="Hoffmann F.G."/>
            <person name="Howard J.M."/>
            <person name="Iguchi T."/>
            <person name="Janes D.E."/>
            <person name="Khan S.Y."/>
            <person name="Kohno S."/>
            <person name="de Koning A.J."/>
            <person name="Lance S.L."/>
            <person name="McCarthy F.M."/>
            <person name="McCormack J.E."/>
            <person name="Merchant M.E."/>
            <person name="Peterson D.G."/>
            <person name="Pollock D.D."/>
            <person name="Pourmand N."/>
            <person name="Raney B.J."/>
            <person name="Roessler K.A."/>
            <person name="Sanford J.R."/>
            <person name="Sawyer R.H."/>
            <person name="Schmidt C.J."/>
            <person name="Triplett E.W."/>
            <person name="Tuberville T.D."/>
            <person name="Venegas-Anaya M."/>
            <person name="Howard J.T."/>
            <person name="Jarvis E.D."/>
            <person name="Guillette L.J.Jr."/>
            <person name="Glenn T.C."/>
            <person name="Green R.E."/>
            <person name="Ray D.A."/>
        </authorList>
    </citation>
    <scope>NUCLEOTIDE SEQUENCE [LARGE SCALE GENOMIC DNA]</scope>
    <source>
        <strain evidence="1">KSC_2009_1</strain>
    </source>
</reference>
<dbReference type="EMBL" id="AKHW03001210">
    <property type="protein sequence ID" value="KYO43320.1"/>
    <property type="molecule type" value="Genomic_DNA"/>
</dbReference>
<dbReference type="AlphaFoldDB" id="A0A151P2X5"/>
<accession>A0A151P2X5</accession>
<comment type="caution">
    <text evidence="1">The sequence shown here is derived from an EMBL/GenBank/DDBJ whole genome shotgun (WGS) entry which is preliminary data.</text>
</comment>
<sequence length="197" mass="22803">MVAKTKKPHTIAENLVIPAAFRIAEIMLGKTEVDKIKTIPHSNDTMTRRIDDMAEDIIKQISEKVIQKQQFTLQIDESKDVSTYSQLMMFVRYIDDEDEQGIQEQIYGCKELDTKRTGEDIFKILNEHIVKNGLSWEWCVSVCTDGSAATLSEFCEENEIPLNESVKENIKEHLVNLEPNFEHYFPNVEEHEDPQKL</sequence>
<name>A0A151P2X5_ALLMI</name>
<evidence type="ECO:0000313" key="1">
    <source>
        <dbReference type="EMBL" id="KYO43320.1"/>
    </source>
</evidence>
<dbReference type="Proteomes" id="UP000050525">
    <property type="component" value="Unassembled WGS sequence"/>
</dbReference>
<dbReference type="PANTHER" id="PTHR45913:SF19">
    <property type="entry name" value="LOW QUALITY PROTEIN: ZINC FINGER BED DOMAIN-CONTAINING PROTEIN 5-LIKE"/>
    <property type="match status" value="1"/>
</dbReference>
<protein>
    <submittedName>
        <fullName evidence="1">Uncharacterized protein</fullName>
    </submittedName>
</protein>
<dbReference type="PANTHER" id="PTHR45913">
    <property type="entry name" value="EPM2A-INTERACTING PROTEIN 1"/>
    <property type="match status" value="1"/>
</dbReference>
<organism evidence="1 2">
    <name type="scientific">Alligator mississippiensis</name>
    <name type="common">American alligator</name>
    <dbReference type="NCBI Taxonomy" id="8496"/>
    <lineage>
        <taxon>Eukaryota</taxon>
        <taxon>Metazoa</taxon>
        <taxon>Chordata</taxon>
        <taxon>Craniata</taxon>
        <taxon>Vertebrata</taxon>
        <taxon>Euteleostomi</taxon>
        <taxon>Archelosauria</taxon>
        <taxon>Archosauria</taxon>
        <taxon>Crocodylia</taxon>
        <taxon>Alligatoridae</taxon>
        <taxon>Alligatorinae</taxon>
        <taxon>Alligator</taxon>
    </lineage>
</organism>
<keyword evidence="2" id="KW-1185">Reference proteome</keyword>
<proteinExistence type="predicted"/>
<evidence type="ECO:0000313" key="2">
    <source>
        <dbReference type="Proteomes" id="UP000050525"/>
    </source>
</evidence>
<gene>
    <name evidence="1" type="ORF">Y1Q_0017601</name>
</gene>